<gene>
    <name evidence="1" type="primary">ORF78163</name>
</gene>
<protein>
    <submittedName>
        <fullName evidence="1">Uncharacterized protein</fullName>
    </submittedName>
</protein>
<sequence>VVTSLIQWLVSYRTWSPPPNISPKHLSIIYKYENVKKMAEARKSGGQLLILAKIKG</sequence>
<organism evidence="1">
    <name type="scientific">Arion vulgaris</name>
    <dbReference type="NCBI Taxonomy" id="1028688"/>
    <lineage>
        <taxon>Eukaryota</taxon>
        <taxon>Metazoa</taxon>
        <taxon>Spiralia</taxon>
        <taxon>Lophotrochozoa</taxon>
        <taxon>Mollusca</taxon>
        <taxon>Gastropoda</taxon>
        <taxon>Heterobranchia</taxon>
        <taxon>Euthyneura</taxon>
        <taxon>Panpulmonata</taxon>
        <taxon>Eupulmonata</taxon>
        <taxon>Stylommatophora</taxon>
        <taxon>Helicina</taxon>
        <taxon>Arionoidea</taxon>
        <taxon>Arionidae</taxon>
        <taxon>Arion</taxon>
    </lineage>
</organism>
<dbReference type="AlphaFoldDB" id="A0A0B6ZU82"/>
<name>A0A0B6ZU82_9EUPU</name>
<accession>A0A0B6ZU82</accession>
<proteinExistence type="predicted"/>
<feature type="non-terminal residue" evidence="1">
    <location>
        <position position="1"/>
    </location>
</feature>
<dbReference type="EMBL" id="HACG01024521">
    <property type="protein sequence ID" value="CEK71386.1"/>
    <property type="molecule type" value="Transcribed_RNA"/>
</dbReference>
<evidence type="ECO:0000313" key="1">
    <source>
        <dbReference type="EMBL" id="CEK71386.1"/>
    </source>
</evidence>
<reference evidence="1" key="1">
    <citation type="submission" date="2014-12" db="EMBL/GenBank/DDBJ databases">
        <title>Insight into the proteome of Arion vulgaris.</title>
        <authorList>
            <person name="Aradska J."/>
            <person name="Bulat T."/>
            <person name="Smidak R."/>
            <person name="Sarate P."/>
            <person name="Gangsoo J."/>
            <person name="Sialana F."/>
            <person name="Bilban M."/>
            <person name="Lubec G."/>
        </authorList>
    </citation>
    <scope>NUCLEOTIDE SEQUENCE</scope>
    <source>
        <tissue evidence="1">Skin</tissue>
    </source>
</reference>